<feature type="site" description="Transition state stabilizer" evidence="6">
    <location>
        <position position="492"/>
    </location>
</feature>
<comment type="caution">
    <text evidence="8">The sequence shown here is derived from an EMBL/GenBank/DDBJ whole genome shotgun (WGS) entry which is preliminary data.</text>
</comment>
<evidence type="ECO:0000313" key="9">
    <source>
        <dbReference type="Proteomes" id="UP000825935"/>
    </source>
</evidence>
<sequence length="874" mass="99271">MFHERDLLLFFTTRIPLGVDVARAINANVDKEVVDKVFYSGHGLFEVIFNDNGVKSQFLEQETIFLCGLMAHVFPLKLVKAMKEELLYKCRVWVELIDLPSFLWSSIGHVAKILGKLLYTPSISTPNKNRVCVLWNTSKPFPKTLAINVLNVGRIVIYLKWGSMAGSCFHSGNLGHYSKNCPTLKSEGVNLIPTCLGSKILVPEEQIFGRQRTIRATSYFHTGVASRPSTSQVLSNKGKEIAVEKKIHPPAPITPAKLNVYKRREGEGTCNDTSKKGGEEAGKKVIDNDGFASLSYKKTLLRGKRSKFQFGYSASPVDKANFAPHSEDGLGSGIGSHGSPSCYSTDDMKLASWNIQGLGQYGKWTRLWRWIIRHQLDFMAIQEHKKHDHAGMLLDTKDFFLQYNGIQNKYSGCLFIIRRGIAFKVLFNDPNGRFIILHLLVQKIPYICINVYAPNSPMERVKTWKNLLHAFHLCARLQEWSSGRILMCGDFNMVDVDTDFTTPSSFISTQESLIWNEIVEALNCRDLRRLIGRHTLRYTFHSRSHRNAMSRLDRCYYSHVSTLHTTSTMWIDAMVLLSYQNPILISLQESDWNICIPDKLHRIPMRLNHAWFKTSVFKSRVEDLIQQALTLKTSACMKWEFIVSHMQDVIRECGKYFVNVLKTAKVGAEHIIVLMSEKIDSGELLSERDYNRLCDAYRCLQLIENNAIESSKARAKCVEVNDLHANSKCFFDFLRTKRAKSAISSLEVDGQLLCDGNSIALACTEHFEKLFAASHTMDDAWFSYLKESLDYTPQVLDTRAAEALEKHITEEEVFIALCSLKNGKAPGMDGLTKEFVISFWPSLKELTIDVCNEIWRDQKMPSGENQAYSQSGCS</sequence>
<dbReference type="PANTHER" id="PTHR22748">
    <property type="entry name" value="AP ENDONUCLEASE"/>
    <property type="match status" value="1"/>
</dbReference>
<feature type="binding site" evidence="5">
    <location>
        <position position="490"/>
    </location>
    <ligand>
        <name>Mg(2+)</name>
        <dbReference type="ChEBI" id="CHEBI:18420"/>
        <label>1</label>
    </ligand>
</feature>
<evidence type="ECO:0000256" key="6">
    <source>
        <dbReference type="PIRSR" id="PIRSR604808-3"/>
    </source>
</evidence>
<dbReference type="GO" id="GO:0005634">
    <property type="term" value="C:nucleus"/>
    <property type="evidence" value="ECO:0007669"/>
    <property type="project" value="TreeGrafter"/>
</dbReference>
<evidence type="ECO:0000256" key="5">
    <source>
        <dbReference type="PIRSR" id="PIRSR604808-2"/>
    </source>
</evidence>
<organism evidence="8 9">
    <name type="scientific">Ceratopteris richardii</name>
    <name type="common">Triangle waterfern</name>
    <dbReference type="NCBI Taxonomy" id="49495"/>
    <lineage>
        <taxon>Eukaryota</taxon>
        <taxon>Viridiplantae</taxon>
        <taxon>Streptophyta</taxon>
        <taxon>Embryophyta</taxon>
        <taxon>Tracheophyta</taxon>
        <taxon>Polypodiopsida</taxon>
        <taxon>Polypodiidae</taxon>
        <taxon>Polypodiales</taxon>
        <taxon>Pteridineae</taxon>
        <taxon>Pteridaceae</taxon>
        <taxon>Parkerioideae</taxon>
        <taxon>Ceratopteris</taxon>
    </lineage>
</organism>
<gene>
    <name evidence="8" type="ORF">KP509_36G059500</name>
</gene>
<dbReference type="OMA" id="NDRINIC"/>
<keyword evidence="2 5" id="KW-0479">Metal-binding</keyword>
<dbReference type="SUPFAM" id="SSF56219">
    <property type="entry name" value="DNase I-like"/>
    <property type="match status" value="1"/>
</dbReference>
<keyword evidence="9" id="KW-1185">Reference proteome</keyword>
<proteinExistence type="inferred from homology"/>
<dbReference type="GO" id="GO:0046872">
    <property type="term" value="F:metal ion binding"/>
    <property type="evidence" value="ECO:0007669"/>
    <property type="project" value="UniProtKB-KW"/>
</dbReference>
<feature type="binding site" evidence="5">
    <location>
        <position position="383"/>
    </location>
    <ligand>
        <name>Mg(2+)</name>
        <dbReference type="ChEBI" id="CHEBI:18420"/>
        <label>1</label>
    </ligand>
</feature>
<dbReference type="GO" id="GO:0003906">
    <property type="term" value="F:DNA-(apurinic or apyrimidinic site) endonuclease activity"/>
    <property type="evidence" value="ECO:0007669"/>
    <property type="project" value="TreeGrafter"/>
</dbReference>
<keyword evidence="5" id="KW-0464">Manganese</keyword>
<reference evidence="8" key="1">
    <citation type="submission" date="2021-08" db="EMBL/GenBank/DDBJ databases">
        <title>WGS assembly of Ceratopteris richardii.</title>
        <authorList>
            <person name="Marchant D.B."/>
            <person name="Chen G."/>
            <person name="Jenkins J."/>
            <person name="Shu S."/>
            <person name="Leebens-Mack J."/>
            <person name="Grimwood J."/>
            <person name="Schmutz J."/>
            <person name="Soltis P."/>
            <person name="Soltis D."/>
            <person name="Chen Z.-H."/>
        </authorList>
    </citation>
    <scope>NUCLEOTIDE SEQUENCE</scope>
    <source>
        <strain evidence="8">Whitten #5841</strain>
        <tissue evidence="8">Leaf</tissue>
    </source>
</reference>
<comment type="similarity">
    <text evidence="1">Belongs to the DNA repair enzymes AP/ExoA family.</text>
</comment>
<evidence type="ECO:0000256" key="1">
    <source>
        <dbReference type="ARBA" id="ARBA00007092"/>
    </source>
</evidence>
<dbReference type="GO" id="GO:0008311">
    <property type="term" value="F:double-stranded DNA 3'-5' DNA exonuclease activity"/>
    <property type="evidence" value="ECO:0007669"/>
    <property type="project" value="TreeGrafter"/>
</dbReference>
<dbReference type="PANTHER" id="PTHR22748:SF6">
    <property type="entry name" value="DNA-(APURINIC OR APYRIMIDINIC SITE) ENDONUCLEASE"/>
    <property type="match status" value="1"/>
</dbReference>
<feature type="binding site" evidence="5">
    <location>
        <position position="492"/>
    </location>
    <ligand>
        <name>Mg(2+)</name>
        <dbReference type="ChEBI" id="CHEBI:18420"/>
        <label>1</label>
    </ligand>
</feature>
<evidence type="ECO:0000259" key="7">
    <source>
        <dbReference type="Pfam" id="PF03372"/>
    </source>
</evidence>
<dbReference type="GO" id="GO:0006284">
    <property type="term" value="P:base-excision repair"/>
    <property type="evidence" value="ECO:0007669"/>
    <property type="project" value="TreeGrafter"/>
</dbReference>
<evidence type="ECO:0000256" key="4">
    <source>
        <dbReference type="ARBA" id="ARBA00022842"/>
    </source>
</evidence>
<dbReference type="AlphaFoldDB" id="A0A8T2QDN0"/>
<dbReference type="InterPro" id="IPR005135">
    <property type="entry name" value="Endo/exonuclease/phosphatase"/>
</dbReference>
<name>A0A8T2QDN0_CERRI</name>
<feature type="binding site" evidence="5">
    <location>
        <position position="354"/>
    </location>
    <ligand>
        <name>Mg(2+)</name>
        <dbReference type="ChEBI" id="CHEBI:18420"/>
        <label>1</label>
    </ligand>
</feature>
<feature type="site" description="Important for catalytic activity" evidence="6">
    <location>
        <position position="553"/>
    </location>
</feature>
<accession>A0A8T2QDN0</accession>
<dbReference type="InterPro" id="IPR036691">
    <property type="entry name" value="Endo/exonu/phosph_ase_sf"/>
</dbReference>
<dbReference type="GO" id="GO:0008081">
    <property type="term" value="F:phosphoric diester hydrolase activity"/>
    <property type="evidence" value="ECO:0007669"/>
    <property type="project" value="TreeGrafter"/>
</dbReference>
<evidence type="ECO:0000256" key="3">
    <source>
        <dbReference type="ARBA" id="ARBA00022801"/>
    </source>
</evidence>
<evidence type="ECO:0000313" key="8">
    <source>
        <dbReference type="EMBL" id="KAH7281705.1"/>
    </source>
</evidence>
<dbReference type="EMBL" id="CM035441">
    <property type="protein sequence ID" value="KAH7281705.1"/>
    <property type="molecule type" value="Genomic_DNA"/>
</dbReference>
<keyword evidence="3" id="KW-0378">Hydrolase</keyword>
<dbReference type="Proteomes" id="UP000825935">
    <property type="component" value="Chromosome 36"/>
</dbReference>
<dbReference type="Gene3D" id="3.60.10.10">
    <property type="entry name" value="Endonuclease/exonuclease/phosphatase"/>
    <property type="match status" value="1"/>
</dbReference>
<feature type="domain" description="Endonuclease/exonuclease/phosphatase" evidence="7">
    <location>
        <begin position="351"/>
        <end position="562"/>
    </location>
</feature>
<protein>
    <recommendedName>
        <fullName evidence="7">Endonuclease/exonuclease/phosphatase domain-containing protein</fullName>
    </recommendedName>
</protein>
<dbReference type="InterPro" id="IPR004808">
    <property type="entry name" value="AP_endonuc_1"/>
</dbReference>
<keyword evidence="4 5" id="KW-0460">Magnesium</keyword>
<comment type="cofactor">
    <cofactor evidence="5">
        <name>Mg(2+)</name>
        <dbReference type="ChEBI" id="CHEBI:18420"/>
    </cofactor>
    <cofactor evidence="5">
        <name>Mn(2+)</name>
        <dbReference type="ChEBI" id="CHEBI:29035"/>
    </cofactor>
    <text evidence="5">Probably binds two magnesium or manganese ions per subunit.</text>
</comment>
<evidence type="ECO:0000256" key="2">
    <source>
        <dbReference type="ARBA" id="ARBA00022723"/>
    </source>
</evidence>
<dbReference type="Pfam" id="PF03372">
    <property type="entry name" value="Exo_endo_phos"/>
    <property type="match status" value="1"/>
</dbReference>